<proteinExistence type="inferred from homology"/>
<evidence type="ECO:0000256" key="4">
    <source>
        <dbReference type="ARBA" id="ARBA00023136"/>
    </source>
</evidence>
<dbReference type="GO" id="GO:0003924">
    <property type="term" value="F:GTPase activity"/>
    <property type="evidence" value="ECO:0007669"/>
    <property type="project" value="InterPro"/>
</dbReference>
<comment type="caution">
    <text evidence="8">The sequence shown here is derived from an EMBL/GenBank/DDBJ whole genome shotgun (WGS) entry which is preliminary data.</text>
</comment>
<reference evidence="8" key="1">
    <citation type="submission" date="2022-10" db="EMBL/GenBank/DDBJ databases">
        <title>Novel sulphate-reducing endosymbionts in the free-living metamonad Anaeramoeba.</title>
        <authorList>
            <person name="Jerlstrom-Hultqvist J."/>
            <person name="Cepicka I."/>
            <person name="Gallot-Lavallee L."/>
            <person name="Salas-Leiva D."/>
            <person name="Curtis B.A."/>
            <person name="Zahonova K."/>
            <person name="Pipaliya S."/>
            <person name="Dacks J."/>
            <person name="Roger A.J."/>
        </authorList>
    </citation>
    <scope>NUCLEOTIDE SEQUENCE</scope>
    <source>
        <strain evidence="8">BMAN</strain>
    </source>
</reference>
<keyword evidence="3" id="KW-0342">GTP-binding</keyword>
<dbReference type="PROSITE" id="PS51420">
    <property type="entry name" value="RHO"/>
    <property type="match status" value="1"/>
</dbReference>
<dbReference type="InterPro" id="IPR050209">
    <property type="entry name" value="Rab_GTPases_membrane_traffic"/>
</dbReference>
<protein>
    <submittedName>
        <fullName evidence="8">Ras-related protein rab11</fullName>
    </submittedName>
</protein>
<dbReference type="InterPro" id="IPR027417">
    <property type="entry name" value="P-loop_NTPase"/>
</dbReference>
<dbReference type="Gene3D" id="3.40.50.300">
    <property type="entry name" value="P-loop containing nucleotide triphosphate hydrolases"/>
    <property type="match status" value="1"/>
</dbReference>
<dbReference type="Pfam" id="PF00071">
    <property type="entry name" value="Ras"/>
    <property type="match status" value="1"/>
</dbReference>
<keyword evidence="9" id="KW-1185">Reference proteome</keyword>
<dbReference type="OMA" id="TEKKXRS"/>
<dbReference type="SMART" id="SM00174">
    <property type="entry name" value="RHO"/>
    <property type="match status" value="1"/>
</dbReference>
<dbReference type="OrthoDB" id="9989112at2759"/>
<organism evidence="8 9">
    <name type="scientific">Anaeramoeba ignava</name>
    <name type="common">Anaerobic marine amoeba</name>
    <dbReference type="NCBI Taxonomy" id="1746090"/>
    <lineage>
        <taxon>Eukaryota</taxon>
        <taxon>Metamonada</taxon>
        <taxon>Anaeramoebidae</taxon>
        <taxon>Anaeramoeba</taxon>
    </lineage>
</organism>
<evidence type="ECO:0000256" key="2">
    <source>
        <dbReference type="ARBA" id="ARBA00022741"/>
    </source>
</evidence>
<dbReference type="NCBIfam" id="TIGR00231">
    <property type="entry name" value="small_GTP"/>
    <property type="match status" value="1"/>
</dbReference>
<evidence type="ECO:0000256" key="7">
    <source>
        <dbReference type="ARBA" id="ARBA00037868"/>
    </source>
</evidence>
<keyword evidence="5" id="KW-0449">Lipoprotein</keyword>
<evidence type="ECO:0000256" key="3">
    <source>
        <dbReference type="ARBA" id="ARBA00023134"/>
    </source>
</evidence>
<keyword evidence="4" id="KW-0472">Membrane</keyword>
<dbReference type="Proteomes" id="UP001149090">
    <property type="component" value="Unassembled WGS sequence"/>
</dbReference>
<evidence type="ECO:0000313" key="9">
    <source>
        <dbReference type="Proteomes" id="UP001149090"/>
    </source>
</evidence>
<name>A0A9Q0L8B3_ANAIG</name>
<evidence type="ECO:0000256" key="1">
    <source>
        <dbReference type="ARBA" id="ARBA00006270"/>
    </source>
</evidence>
<evidence type="ECO:0000256" key="5">
    <source>
        <dbReference type="ARBA" id="ARBA00023288"/>
    </source>
</evidence>
<dbReference type="SMART" id="SM00176">
    <property type="entry name" value="RAN"/>
    <property type="match status" value="1"/>
</dbReference>
<accession>A0A9Q0L8B3</accession>
<dbReference type="PROSITE" id="PS51421">
    <property type="entry name" value="RAS"/>
    <property type="match status" value="1"/>
</dbReference>
<gene>
    <name evidence="8" type="ORF">M0811_02827</name>
</gene>
<dbReference type="InterPro" id="IPR005225">
    <property type="entry name" value="Small_GTP-bd"/>
</dbReference>
<evidence type="ECO:0000313" key="8">
    <source>
        <dbReference type="EMBL" id="KAJ5067639.1"/>
    </source>
</evidence>
<comment type="similarity">
    <text evidence="1">Belongs to the small GTPase superfamily. Rab family.</text>
</comment>
<dbReference type="SUPFAM" id="SSF52540">
    <property type="entry name" value="P-loop containing nucleoside triphosphate hydrolases"/>
    <property type="match status" value="1"/>
</dbReference>
<dbReference type="PROSITE" id="PS51419">
    <property type="entry name" value="RAB"/>
    <property type="match status" value="1"/>
</dbReference>
<dbReference type="AlphaFoldDB" id="A0A9Q0L8B3"/>
<dbReference type="PRINTS" id="PR00449">
    <property type="entry name" value="RASTRNSFRMNG"/>
</dbReference>
<dbReference type="SMART" id="SM00175">
    <property type="entry name" value="RAB"/>
    <property type="match status" value="1"/>
</dbReference>
<dbReference type="GO" id="GO:0005525">
    <property type="term" value="F:GTP binding"/>
    <property type="evidence" value="ECO:0007669"/>
    <property type="project" value="UniProtKB-KW"/>
</dbReference>
<dbReference type="FunFam" id="3.40.50.300:FF:000067">
    <property type="entry name" value="ras-related protein RABA1f"/>
    <property type="match status" value="1"/>
</dbReference>
<keyword evidence="6" id="KW-0636">Prenylation</keyword>
<sequence length="215" mass="24676">MIAYETQWDYLFKILLIGDSGVGKTNLLTRFCQNTFDQDSKSTIGVEFSTKIIDVGQYIIKAQLWDTAGQERYNAVTKSYFRGAVGAFIVYDITSFVSFQNVTKWLNLVREFSNPNTQIFLIGNKSDLNHLRQVTQQDAKKFASQNDIFFQETSALDGSNVEKSFLILSEKILQNLVTSKQSPNNPQNFLVRFDEKFIQENKEKNSQKKKKSNCC</sequence>
<dbReference type="SMART" id="SM00173">
    <property type="entry name" value="RAS"/>
    <property type="match status" value="1"/>
</dbReference>
<dbReference type="GO" id="GO:0012505">
    <property type="term" value="C:endomembrane system"/>
    <property type="evidence" value="ECO:0007669"/>
    <property type="project" value="UniProtKB-SubCell"/>
</dbReference>
<dbReference type="PANTHER" id="PTHR47979">
    <property type="entry name" value="DRAB11-RELATED"/>
    <property type="match status" value="1"/>
</dbReference>
<evidence type="ECO:0000256" key="6">
    <source>
        <dbReference type="ARBA" id="ARBA00023289"/>
    </source>
</evidence>
<dbReference type="InterPro" id="IPR001806">
    <property type="entry name" value="Small_GTPase"/>
</dbReference>
<keyword evidence="2" id="KW-0547">Nucleotide-binding</keyword>
<comment type="subcellular location">
    <subcellularLocation>
        <location evidence="7">Endomembrane system</location>
        <topology evidence="7">Lipid-anchor</topology>
    </subcellularLocation>
</comment>
<dbReference type="EMBL" id="JAPDFW010000125">
    <property type="protein sequence ID" value="KAJ5067639.1"/>
    <property type="molecule type" value="Genomic_DNA"/>
</dbReference>